<proteinExistence type="predicted"/>
<organism evidence="1 2">
    <name type="scientific">Trichonephila clavata</name>
    <name type="common">Joro spider</name>
    <name type="synonym">Nephila clavata</name>
    <dbReference type="NCBI Taxonomy" id="2740835"/>
    <lineage>
        <taxon>Eukaryota</taxon>
        <taxon>Metazoa</taxon>
        <taxon>Ecdysozoa</taxon>
        <taxon>Arthropoda</taxon>
        <taxon>Chelicerata</taxon>
        <taxon>Arachnida</taxon>
        <taxon>Araneae</taxon>
        <taxon>Araneomorphae</taxon>
        <taxon>Entelegynae</taxon>
        <taxon>Araneoidea</taxon>
        <taxon>Nephilidae</taxon>
        <taxon>Trichonephila</taxon>
    </lineage>
</organism>
<evidence type="ECO:0000313" key="2">
    <source>
        <dbReference type="Proteomes" id="UP000887116"/>
    </source>
</evidence>
<dbReference type="AlphaFoldDB" id="A0A8X6FKH7"/>
<sequence>MHHNVTSKDPQICQESFYSPVNVVPCPNKHYDTPPHIPGGRVTVRSSRMHQNARSVDPQFCSETFHQPSECCALSQRTLRYPAIYTGRTGHGKTIPHASERKVDESTVLLGILLHPGECRALSEQTLRYPAAYTGRTGHG</sequence>
<keyword evidence="2" id="KW-1185">Reference proteome</keyword>
<reference evidence="1" key="1">
    <citation type="submission" date="2020-07" db="EMBL/GenBank/DDBJ databases">
        <title>Multicomponent nature underlies the extraordinary mechanical properties of spider dragline silk.</title>
        <authorList>
            <person name="Kono N."/>
            <person name="Nakamura H."/>
            <person name="Mori M."/>
            <person name="Yoshida Y."/>
            <person name="Ohtoshi R."/>
            <person name="Malay A.D."/>
            <person name="Moran D.A.P."/>
            <person name="Tomita M."/>
            <person name="Numata K."/>
            <person name="Arakawa K."/>
        </authorList>
    </citation>
    <scope>NUCLEOTIDE SEQUENCE</scope>
</reference>
<protein>
    <submittedName>
        <fullName evidence="1">Uncharacterized protein</fullName>
    </submittedName>
</protein>
<evidence type="ECO:0000313" key="1">
    <source>
        <dbReference type="EMBL" id="GFQ82286.1"/>
    </source>
</evidence>
<accession>A0A8X6FKH7</accession>
<gene>
    <name evidence="1" type="ORF">TNCT_257941</name>
</gene>
<comment type="caution">
    <text evidence="1">The sequence shown here is derived from an EMBL/GenBank/DDBJ whole genome shotgun (WGS) entry which is preliminary data.</text>
</comment>
<dbReference type="Proteomes" id="UP000887116">
    <property type="component" value="Unassembled WGS sequence"/>
</dbReference>
<name>A0A8X6FKH7_TRICU</name>
<dbReference type="EMBL" id="BMAO01022500">
    <property type="protein sequence ID" value="GFQ82286.1"/>
    <property type="molecule type" value="Genomic_DNA"/>
</dbReference>